<sequence length="283" mass="32871">MQQSSWGQRRPMQWVPLELQISNMRMKNLNIITKEDIRNVNKLNDDLALNEHQLEDFLIVQHSLGKLMYYSLPGLDNFVIIHPPALVNILRSFVTDKIFFPADKSLKSILKNLTKTGKICKADLLKLWQQDHLHQYMPDDNIKEFVVQLLIHLDILIIPKSKQRTIVNHVYLVPCMIKDIRPADFVSLDGRQKKNTICMRYFLDRNSIPTALAYKVIGATINAWPLKDERKHPCLYHKAALLNVSEDIELRIWIEDNRVIVYMTHEKSLLSISPDVAASVQNV</sequence>
<dbReference type="AlphaFoldDB" id="A0A6J8EMQ8"/>
<keyword evidence="2" id="KW-1185">Reference proteome</keyword>
<organism evidence="1 2">
    <name type="scientific">Mytilus coruscus</name>
    <name type="common">Sea mussel</name>
    <dbReference type="NCBI Taxonomy" id="42192"/>
    <lineage>
        <taxon>Eukaryota</taxon>
        <taxon>Metazoa</taxon>
        <taxon>Spiralia</taxon>
        <taxon>Lophotrochozoa</taxon>
        <taxon>Mollusca</taxon>
        <taxon>Bivalvia</taxon>
        <taxon>Autobranchia</taxon>
        <taxon>Pteriomorphia</taxon>
        <taxon>Mytilida</taxon>
        <taxon>Mytiloidea</taxon>
        <taxon>Mytilidae</taxon>
        <taxon>Mytilinae</taxon>
        <taxon>Mytilus</taxon>
    </lineage>
</organism>
<dbReference type="EMBL" id="CACVKT020009175">
    <property type="protein sequence ID" value="CAC5420845.1"/>
    <property type="molecule type" value="Genomic_DNA"/>
</dbReference>
<dbReference type="Proteomes" id="UP000507470">
    <property type="component" value="Unassembled WGS sequence"/>
</dbReference>
<accession>A0A6J8EMQ8</accession>
<reference evidence="1 2" key="1">
    <citation type="submission" date="2020-06" db="EMBL/GenBank/DDBJ databases">
        <authorList>
            <person name="Li R."/>
            <person name="Bekaert M."/>
        </authorList>
    </citation>
    <scope>NUCLEOTIDE SEQUENCE [LARGE SCALE GENOMIC DNA]</scope>
    <source>
        <strain evidence="2">wild</strain>
    </source>
</reference>
<name>A0A6J8EMQ8_MYTCO</name>
<proteinExistence type="predicted"/>
<evidence type="ECO:0000313" key="1">
    <source>
        <dbReference type="EMBL" id="CAC5420845.1"/>
    </source>
</evidence>
<evidence type="ECO:0000313" key="2">
    <source>
        <dbReference type="Proteomes" id="UP000507470"/>
    </source>
</evidence>
<dbReference type="OrthoDB" id="10380913at2759"/>
<evidence type="ECO:0008006" key="3">
    <source>
        <dbReference type="Google" id="ProtNLM"/>
    </source>
</evidence>
<gene>
    <name evidence="1" type="ORF">MCOR_53029</name>
</gene>
<protein>
    <recommendedName>
        <fullName evidence="3">C-terminal of Roc (COR) domain-containing protein</fullName>
    </recommendedName>
</protein>